<dbReference type="Pfam" id="PF02350">
    <property type="entry name" value="Epimerase_2"/>
    <property type="match status" value="2"/>
</dbReference>
<gene>
    <name evidence="3" type="ORF">SAMN04489844_1769</name>
</gene>
<accession>A0A1H4Q5E0</accession>
<dbReference type="GO" id="GO:0016853">
    <property type="term" value="F:isomerase activity"/>
    <property type="evidence" value="ECO:0007669"/>
    <property type="project" value="UniProtKB-KW"/>
</dbReference>
<feature type="domain" description="UDP-N-acetylglucosamine 2-epimerase" evidence="2">
    <location>
        <begin position="166"/>
        <end position="390"/>
    </location>
</feature>
<dbReference type="STRING" id="402596.SAMN04489844_1769"/>
<organism evidence="3 4">
    <name type="scientific">Nocardioides exalbidus</name>
    <dbReference type="NCBI Taxonomy" id="402596"/>
    <lineage>
        <taxon>Bacteria</taxon>
        <taxon>Bacillati</taxon>
        <taxon>Actinomycetota</taxon>
        <taxon>Actinomycetes</taxon>
        <taxon>Propionibacteriales</taxon>
        <taxon>Nocardioidaceae</taxon>
        <taxon>Nocardioides</taxon>
    </lineage>
</organism>
<feature type="domain" description="UDP-N-acetylglucosamine 2-epimerase" evidence="2">
    <location>
        <begin position="27"/>
        <end position="131"/>
    </location>
</feature>
<dbReference type="SUPFAM" id="SSF53756">
    <property type="entry name" value="UDP-Glycosyltransferase/glycogen phosphorylase"/>
    <property type="match status" value="1"/>
</dbReference>
<dbReference type="EMBL" id="FNRT01000002">
    <property type="protein sequence ID" value="SEC14740.1"/>
    <property type="molecule type" value="Genomic_DNA"/>
</dbReference>
<dbReference type="InterPro" id="IPR003331">
    <property type="entry name" value="UDP_GlcNAc_Epimerase_2_dom"/>
</dbReference>
<dbReference type="Gene3D" id="3.40.50.2000">
    <property type="entry name" value="Glycogen Phosphorylase B"/>
    <property type="match status" value="3"/>
</dbReference>
<dbReference type="RefSeq" id="WP_090968773.1">
    <property type="nucleotide sequence ID" value="NZ_FNRT01000002.1"/>
</dbReference>
<dbReference type="PANTHER" id="PTHR43174:SF1">
    <property type="entry name" value="UDP-N-ACETYLGLUCOSAMINE 2-EPIMERASE"/>
    <property type="match status" value="1"/>
</dbReference>
<keyword evidence="1" id="KW-0413">Isomerase</keyword>
<evidence type="ECO:0000256" key="1">
    <source>
        <dbReference type="RuleBase" id="RU003513"/>
    </source>
</evidence>
<protein>
    <submittedName>
        <fullName evidence="3">UDP-N-acetylglucosamine 2-epimerase (Non-hydrolysing)</fullName>
    </submittedName>
</protein>
<name>A0A1H4Q5E0_9ACTN</name>
<evidence type="ECO:0000259" key="2">
    <source>
        <dbReference type="Pfam" id="PF02350"/>
    </source>
</evidence>
<dbReference type="InterPro" id="IPR029767">
    <property type="entry name" value="WecB-like"/>
</dbReference>
<comment type="similarity">
    <text evidence="1">Belongs to the UDP-N-acetylglucosamine 2-epimerase family.</text>
</comment>
<reference evidence="4" key="1">
    <citation type="submission" date="2016-10" db="EMBL/GenBank/DDBJ databases">
        <authorList>
            <person name="Varghese N."/>
            <person name="Submissions S."/>
        </authorList>
    </citation>
    <scope>NUCLEOTIDE SEQUENCE [LARGE SCALE GENOMIC DNA]</scope>
    <source>
        <strain evidence="4">DSM 22017</strain>
    </source>
</reference>
<sequence>MTHENAQHIVVVGTKPDIIKQAPIYHELRNRGHDVVLCHTGQHYDHNLSQSMLDEFGVREDVNLEVRGGVNDLVSGITAKLALYLRGFAERGGFPITYVHGDTTTAMAGALATFGERQALVHVEAGLRTLSPKPEVLQGWLDQGADLDWASFRAQSIDRGSWSKGSREPSPEQFNTRVADAGTDLHAAPVELNREFLVDEGFAPAAIDVVGNSVVDALAQAVAGSDKNQVLQKFPQMGDGSFLRFCVHRRENTTNRDRFNLLMDAMESLLEQGHHVLFIRLLGTEAAIDNFGRRQWLEDLEARYGDALISTPVWDSYLDVVAAMSMCAVIVTDSGSIVEEANVLQVPCVTLRFGSDRSETFLAGSNFLAPPIDRALLVSVVHNVFEHRAELTWDRVYPEGASTMLVDAVERRLDEGSLLISEEWRYGLKKQLR</sequence>
<dbReference type="PANTHER" id="PTHR43174">
    <property type="entry name" value="UDP-N-ACETYLGLUCOSAMINE 2-EPIMERASE"/>
    <property type="match status" value="1"/>
</dbReference>
<dbReference type="AlphaFoldDB" id="A0A1H4Q5E0"/>
<evidence type="ECO:0000313" key="3">
    <source>
        <dbReference type="EMBL" id="SEC14740.1"/>
    </source>
</evidence>
<dbReference type="OrthoDB" id="9803238at2"/>
<evidence type="ECO:0000313" key="4">
    <source>
        <dbReference type="Proteomes" id="UP000198742"/>
    </source>
</evidence>
<dbReference type="Proteomes" id="UP000198742">
    <property type="component" value="Unassembled WGS sequence"/>
</dbReference>
<keyword evidence="4" id="KW-1185">Reference proteome</keyword>
<proteinExistence type="inferred from homology"/>